<name>M3FIJ4_LEPBO</name>
<dbReference type="SUPFAM" id="SSF88659">
    <property type="entry name" value="Sigma3 and sigma4 domains of RNA polymerase sigma factors"/>
    <property type="match status" value="1"/>
</dbReference>
<dbReference type="InterPro" id="IPR013324">
    <property type="entry name" value="RNA_pol_sigma_r3/r4-like"/>
</dbReference>
<evidence type="ECO:0000259" key="1">
    <source>
        <dbReference type="Pfam" id="PF08281"/>
    </source>
</evidence>
<dbReference type="EMBL" id="AKWO02000020">
    <property type="protein sequence ID" value="EMG01638.1"/>
    <property type="molecule type" value="Genomic_DNA"/>
</dbReference>
<dbReference type="InterPro" id="IPR036388">
    <property type="entry name" value="WH-like_DNA-bd_sf"/>
</dbReference>
<dbReference type="GO" id="GO:0003677">
    <property type="term" value="F:DNA binding"/>
    <property type="evidence" value="ECO:0007669"/>
    <property type="project" value="InterPro"/>
</dbReference>
<protein>
    <submittedName>
        <fullName evidence="2">Putative RNA polymerase sigma factor SigV</fullName>
    </submittedName>
</protein>
<dbReference type="Pfam" id="PF08281">
    <property type="entry name" value="Sigma70_r4_2"/>
    <property type="match status" value="1"/>
</dbReference>
<accession>M3FIJ4</accession>
<evidence type="ECO:0000313" key="2">
    <source>
        <dbReference type="EMBL" id="EMG01638.1"/>
    </source>
</evidence>
<sequence length="59" mass="6991">MEDLYKEVIELRYFEEMSYAQIAEVLGTNVGTVKSRLFKAKEFLKHLILQDDKGEGYFR</sequence>
<feature type="domain" description="RNA polymerase sigma factor 70 region 4 type 2" evidence="1">
    <location>
        <begin position="3"/>
        <end position="44"/>
    </location>
</feature>
<evidence type="ECO:0000313" key="3">
    <source>
        <dbReference type="Proteomes" id="UP000011783"/>
    </source>
</evidence>
<dbReference type="InterPro" id="IPR013249">
    <property type="entry name" value="RNA_pol_sigma70_r4_t2"/>
</dbReference>
<dbReference type="AlphaFoldDB" id="M3FIJ4"/>
<dbReference type="GO" id="GO:0016987">
    <property type="term" value="F:sigma factor activity"/>
    <property type="evidence" value="ECO:0007669"/>
    <property type="project" value="InterPro"/>
</dbReference>
<proteinExistence type="predicted"/>
<dbReference type="GO" id="GO:0006352">
    <property type="term" value="P:DNA-templated transcription initiation"/>
    <property type="evidence" value="ECO:0007669"/>
    <property type="project" value="InterPro"/>
</dbReference>
<gene>
    <name evidence="2" type="ORF">LEP1GSC123_3975</name>
</gene>
<dbReference type="CDD" id="cd06171">
    <property type="entry name" value="Sigma70_r4"/>
    <property type="match status" value="1"/>
</dbReference>
<dbReference type="BioCyc" id="LBOR1193007:G11KN-3631-MONOMER"/>
<dbReference type="Proteomes" id="UP000011783">
    <property type="component" value="Unassembled WGS sequence"/>
</dbReference>
<reference evidence="2 3" key="1">
    <citation type="submission" date="2013-01" db="EMBL/GenBank/DDBJ databases">
        <authorList>
            <person name="Harkins D.M."/>
            <person name="Durkin A.S."/>
            <person name="Brinkac L.M."/>
            <person name="Haft D.H."/>
            <person name="Selengut J.D."/>
            <person name="Sanka R."/>
            <person name="DePew J."/>
            <person name="Purushe J."/>
            <person name="Picardeau M."/>
            <person name="Werts C."/>
            <person name="Goarant C."/>
            <person name="Vinetz J.M."/>
            <person name="Sutton G.G."/>
            <person name="Nierman W.C."/>
            <person name="Fouts D.E."/>
        </authorList>
    </citation>
    <scope>NUCLEOTIDE SEQUENCE [LARGE SCALE GENOMIC DNA]</scope>
    <source>
        <strain evidence="2 3">200701203</strain>
    </source>
</reference>
<organism evidence="2 3">
    <name type="scientific">Leptospira borgpetersenii str. 200701203</name>
    <dbReference type="NCBI Taxonomy" id="1193007"/>
    <lineage>
        <taxon>Bacteria</taxon>
        <taxon>Pseudomonadati</taxon>
        <taxon>Spirochaetota</taxon>
        <taxon>Spirochaetia</taxon>
        <taxon>Leptospirales</taxon>
        <taxon>Leptospiraceae</taxon>
        <taxon>Leptospira</taxon>
    </lineage>
</organism>
<comment type="caution">
    <text evidence="2">The sequence shown here is derived from an EMBL/GenBank/DDBJ whole genome shotgun (WGS) entry which is preliminary data.</text>
</comment>
<dbReference type="Gene3D" id="1.10.10.10">
    <property type="entry name" value="Winged helix-like DNA-binding domain superfamily/Winged helix DNA-binding domain"/>
    <property type="match status" value="1"/>
</dbReference>